<dbReference type="SUPFAM" id="SSF53756">
    <property type="entry name" value="UDP-Glycosyltransferase/glycogen phosphorylase"/>
    <property type="match status" value="1"/>
</dbReference>
<dbReference type="AlphaFoldDB" id="A0A0R1VRB1"/>
<evidence type="ECO:0000259" key="1">
    <source>
        <dbReference type="Pfam" id="PF00534"/>
    </source>
</evidence>
<dbReference type="PANTHER" id="PTHR12526">
    <property type="entry name" value="GLYCOSYLTRANSFERASE"/>
    <property type="match status" value="1"/>
</dbReference>
<gene>
    <name evidence="3" type="ORF">FC89_GL002110</name>
</gene>
<accession>A0A0R1VRB1</accession>
<evidence type="ECO:0000313" key="4">
    <source>
        <dbReference type="Proteomes" id="UP000051451"/>
    </source>
</evidence>
<proteinExistence type="predicted"/>
<dbReference type="GO" id="GO:0016757">
    <property type="term" value="F:glycosyltransferase activity"/>
    <property type="evidence" value="ECO:0007669"/>
    <property type="project" value="InterPro"/>
</dbReference>
<comment type="caution">
    <text evidence="3">The sequence shown here is derived from an EMBL/GenBank/DDBJ whole genome shotgun (WGS) entry which is preliminary data.</text>
</comment>
<organism evidence="3 4">
    <name type="scientific">Liquorilactobacillus ghanensis DSM 18630</name>
    <dbReference type="NCBI Taxonomy" id="1423750"/>
    <lineage>
        <taxon>Bacteria</taxon>
        <taxon>Bacillati</taxon>
        <taxon>Bacillota</taxon>
        <taxon>Bacilli</taxon>
        <taxon>Lactobacillales</taxon>
        <taxon>Lactobacillaceae</taxon>
        <taxon>Liquorilactobacillus</taxon>
    </lineage>
</organism>
<protein>
    <submittedName>
        <fullName evidence="3">Glucosyltransferase</fullName>
    </submittedName>
</protein>
<evidence type="ECO:0000259" key="2">
    <source>
        <dbReference type="Pfam" id="PF13439"/>
    </source>
</evidence>
<name>A0A0R1VRB1_9LACO</name>
<dbReference type="Pfam" id="PF13439">
    <property type="entry name" value="Glyco_transf_4"/>
    <property type="match status" value="1"/>
</dbReference>
<dbReference type="EMBL" id="AZGB01000003">
    <property type="protein sequence ID" value="KRM07999.1"/>
    <property type="molecule type" value="Genomic_DNA"/>
</dbReference>
<dbReference type="Gene3D" id="3.40.50.2000">
    <property type="entry name" value="Glycogen Phosphorylase B"/>
    <property type="match status" value="2"/>
</dbReference>
<reference evidence="3 4" key="1">
    <citation type="journal article" date="2015" name="Genome Announc.">
        <title>Expanding the biotechnology potential of lactobacilli through comparative genomics of 213 strains and associated genera.</title>
        <authorList>
            <person name="Sun Z."/>
            <person name="Harris H.M."/>
            <person name="McCann A."/>
            <person name="Guo C."/>
            <person name="Argimon S."/>
            <person name="Zhang W."/>
            <person name="Yang X."/>
            <person name="Jeffery I.B."/>
            <person name="Cooney J.C."/>
            <person name="Kagawa T.F."/>
            <person name="Liu W."/>
            <person name="Song Y."/>
            <person name="Salvetti E."/>
            <person name="Wrobel A."/>
            <person name="Rasinkangas P."/>
            <person name="Parkhill J."/>
            <person name="Rea M.C."/>
            <person name="O'Sullivan O."/>
            <person name="Ritari J."/>
            <person name="Douillard F.P."/>
            <person name="Paul Ross R."/>
            <person name="Yang R."/>
            <person name="Briner A.E."/>
            <person name="Felis G.E."/>
            <person name="de Vos W.M."/>
            <person name="Barrangou R."/>
            <person name="Klaenhammer T.R."/>
            <person name="Caufield P.W."/>
            <person name="Cui Y."/>
            <person name="Zhang H."/>
            <person name="O'Toole P.W."/>
        </authorList>
    </citation>
    <scope>NUCLEOTIDE SEQUENCE [LARGE SCALE GENOMIC DNA]</scope>
    <source>
        <strain evidence="3 4">DSM 18630</strain>
    </source>
</reference>
<dbReference type="InterPro" id="IPR001296">
    <property type="entry name" value="Glyco_trans_1"/>
</dbReference>
<feature type="domain" description="Glycosyltransferase subfamily 4-like N-terminal" evidence="2">
    <location>
        <begin position="16"/>
        <end position="184"/>
    </location>
</feature>
<evidence type="ECO:0000313" key="3">
    <source>
        <dbReference type="EMBL" id="KRM07999.1"/>
    </source>
</evidence>
<dbReference type="Proteomes" id="UP000051451">
    <property type="component" value="Unassembled WGS sequence"/>
</dbReference>
<dbReference type="InterPro" id="IPR028098">
    <property type="entry name" value="Glyco_trans_4-like_N"/>
</dbReference>
<dbReference type="STRING" id="1423750.FC89_GL002110"/>
<keyword evidence="3" id="KW-0808">Transferase</keyword>
<sequence>MMKNILYLHAGAEMYGADKILLELVTGLDKTKFNPIVILPNEGILKEKLQKKGINTYVINYPILRRKYFNLKGIINYSVDYFKYSRRIIDFLNKRKLKIDIIHVNTTAVLEGIYLKKKLNTKLLWHVHEIIINPKFVFKTISWLIGKYADKCVVVSKAVKIHLLKSNNIESGKIEIIYNGVDSNKFSSNVENRYLFKELNIPRNSIRVGVIGRINAWKGQDDFLDAAIPLLDIHPTLYLFIIGSAFSGQEWRVSALKKRIKKEQNNSRIIYLPFREDVAAIQNFLNLLVLPSINPDPLPTVVLEAMACGKPVVGYAHGGVTEMVSDNYNGLLAEPRDTVDLRLKISSIISSPQKIAKLGINSKKRQLKYFSVESLIMNFESIYDRI</sequence>
<dbReference type="PATRIC" id="fig|1423750.3.peg.2151"/>
<dbReference type="PANTHER" id="PTHR12526:SF638">
    <property type="entry name" value="SPORE COAT PROTEIN SA"/>
    <property type="match status" value="1"/>
</dbReference>
<feature type="domain" description="Glycosyl transferase family 1" evidence="1">
    <location>
        <begin position="196"/>
        <end position="365"/>
    </location>
</feature>
<dbReference type="CDD" id="cd03801">
    <property type="entry name" value="GT4_PimA-like"/>
    <property type="match status" value="1"/>
</dbReference>
<keyword evidence="4" id="KW-1185">Reference proteome</keyword>
<dbReference type="Pfam" id="PF00534">
    <property type="entry name" value="Glycos_transf_1"/>
    <property type="match status" value="1"/>
</dbReference>